<dbReference type="Proteomes" id="UP000019146">
    <property type="component" value="Chromosome 2"/>
</dbReference>
<gene>
    <name evidence="1" type="ORF">K788_0000978</name>
</gene>
<protein>
    <submittedName>
        <fullName evidence="1">Uncharacterized protein</fullName>
    </submittedName>
</protein>
<dbReference type="AlphaFoldDB" id="A0A0P0RH97"/>
<evidence type="ECO:0000313" key="2">
    <source>
        <dbReference type="Proteomes" id="UP000019146"/>
    </source>
</evidence>
<name>A0A0P0RH97_9BURK</name>
<proteinExistence type="predicted"/>
<sequence length="43" mass="4932">MTLAHTRVESHATWPDGQFTRAQRFHTPFALYTDGFCCRSSSL</sequence>
<dbReference type="EMBL" id="CP012747">
    <property type="protein sequence ID" value="ALL67908.1"/>
    <property type="molecule type" value="Genomic_DNA"/>
</dbReference>
<evidence type="ECO:0000313" key="1">
    <source>
        <dbReference type="EMBL" id="ALL67908.1"/>
    </source>
</evidence>
<reference evidence="1 2" key="1">
    <citation type="journal article" date="2014" name="Genome Announc.">
        <title>Draft Genome Sequence of the Haloacid-Degrading Burkholderia caribensis Strain MBA4.</title>
        <authorList>
            <person name="Pan Y."/>
            <person name="Kong K.F."/>
            <person name="Tsang J.S."/>
        </authorList>
    </citation>
    <scope>NUCLEOTIDE SEQUENCE [LARGE SCALE GENOMIC DNA]</scope>
    <source>
        <strain evidence="1 2">MBA4</strain>
    </source>
</reference>
<accession>A0A0P0RH97</accession>
<dbReference type="KEGG" id="bcai:K788_0000978"/>
<organism evidence="1 2">
    <name type="scientific">Paraburkholderia caribensis MBA4</name>
    <dbReference type="NCBI Taxonomy" id="1323664"/>
    <lineage>
        <taxon>Bacteria</taxon>
        <taxon>Pseudomonadati</taxon>
        <taxon>Pseudomonadota</taxon>
        <taxon>Betaproteobacteria</taxon>
        <taxon>Burkholderiales</taxon>
        <taxon>Burkholderiaceae</taxon>
        <taxon>Paraburkholderia</taxon>
    </lineage>
</organism>